<dbReference type="AlphaFoldDB" id="A0A8H4WX93"/>
<reference evidence="2" key="1">
    <citation type="journal article" date="2020" name="BMC Genomics">
        <title>Correction to: Identification and distribution of gene clusters required for synthesis of sphingolipid metabolism inhibitors in diverse species of the filamentous fungus Fusarium.</title>
        <authorList>
            <person name="Kim H.S."/>
            <person name="Lohmar J.M."/>
            <person name="Busman M."/>
            <person name="Brown D.W."/>
            <person name="Naumann T.A."/>
            <person name="Divon H.H."/>
            <person name="Lysoe E."/>
            <person name="Uhlig S."/>
            <person name="Proctor R.H."/>
        </authorList>
    </citation>
    <scope>NUCLEOTIDE SEQUENCE</scope>
    <source>
        <strain evidence="2">NRRL 45417</strain>
    </source>
</reference>
<reference evidence="2" key="2">
    <citation type="submission" date="2020-05" db="EMBL/GenBank/DDBJ databases">
        <authorList>
            <person name="Kim H.-S."/>
            <person name="Proctor R.H."/>
            <person name="Brown D.W."/>
        </authorList>
    </citation>
    <scope>NUCLEOTIDE SEQUENCE</scope>
    <source>
        <strain evidence="2">NRRL 45417</strain>
    </source>
</reference>
<proteinExistence type="predicted"/>
<sequence length="172" mass="19161">MSFVKDSPDPGGQPDPVRQAITANAYWARAELIIKHLWEIISERPSSNDSVKTITTICWWIISMGMEFNRIQDQFQQDPHVPPILRLMLRNAIKLDASAGGRVENSPFSEGIGGETCSAGDEMRSVEADAESDKATSKDLETKREKRAARAAVYHCLSAHMKESEVVDSEKK</sequence>
<protein>
    <submittedName>
        <fullName evidence="2">Uncharacterized protein</fullName>
    </submittedName>
</protein>
<feature type="region of interest" description="Disordered" evidence="1">
    <location>
        <begin position="103"/>
        <end position="144"/>
    </location>
</feature>
<organism evidence="2 3">
    <name type="scientific">Fusarium gaditjirri</name>
    <dbReference type="NCBI Taxonomy" id="282569"/>
    <lineage>
        <taxon>Eukaryota</taxon>
        <taxon>Fungi</taxon>
        <taxon>Dikarya</taxon>
        <taxon>Ascomycota</taxon>
        <taxon>Pezizomycotina</taxon>
        <taxon>Sordariomycetes</taxon>
        <taxon>Hypocreomycetidae</taxon>
        <taxon>Hypocreales</taxon>
        <taxon>Nectriaceae</taxon>
        <taxon>Fusarium</taxon>
        <taxon>Fusarium nisikadoi species complex</taxon>
    </lineage>
</organism>
<dbReference type="EMBL" id="JABFAI010000124">
    <property type="protein sequence ID" value="KAF4954198.1"/>
    <property type="molecule type" value="Genomic_DNA"/>
</dbReference>
<name>A0A8H4WX93_9HYPO</name>
<keyword evidence="3" id="KW-1185">Reference proteome</keyword>
<comment type="caution">
    <text evidence="2">The sequence shown here is derived from an EMBL/GenBank/DDBJ whole genome shotgun (WGS) entry which is preliminary data.</text>
</comment>
<evidence type="ECO:0000256" key="1">
    <source>
        <dbReference type="SAM" id="MobiDB-lite"/>
    </source>
</evidence>
<evidence type="ECO:0000313" key="3">
    <source>
        <dbReference type="Proteomes" id="UP000604273"/>
    </source>
</evidence>
<accession>A0A8H4WX93</accession>
<feature type="compositionally biased region" description="Basic and acidic residues" evidence="1">
    <location>
        <begin position="121"/>
        <end position="144"/>
    </location>
</feature>
<dbReference type="OrthoDB" id="5105156at2759"/>
<gene>
    <name evidence="2" type="ORF">FGADI_5411</name>
</gene>
<evidence type="ECO:0000313" key="2">
    <source>
        <dbReference type="EMBL" id="KAF4954198.1"/>
    </source>
</evidence>
<dbReference type="Proteomes" id="UP000604273">
    <property type="component" value="Unassembled WGS sequence"/>
</dbReference>